<evidence type="ECO:0000256" key="3">
    <source>
        <dbReference type="ARBA" id="ARBA00022598"/>
    </source>
</evidence>
<dbReference type="PROSITE" id="PS50075">
    <property type="entry name" value="CARRIER"/>
    <property type="match status" value="1"/>
</dbReference>
<dbReference type="Gene3D" id="3.30.559.10">
    <property type="entry name" value="Chloramphenicol acetyltransferase-like domain"/>
    <property type="match status" value="1"/>
</dbReference>
<dbReference type="GO" id="GO:0044550">
    <property type="term" value="P:secondary metabolite biosynthetic process"/>
    <property type="evidence" value="ECO:0007669"/>
    <property type="project" value="TreeGrafter"/>
</dbReference>
<dbReference type="SUPFAM" id="SSF52777">
    <property type="entry name" value="CoA-dependent acyltransferases"/>
    <property type="match status" value="2"/>
</dbReference>
<dbReference type="Pfam" id="PF00550">
    <property type="entry name" value="PP-binding"/>
    <property type="match status" value="1"/>
</dbReference>
<dbReference type="EMBL" id="KV878267">
    <property type="protein sequence ID" value="OJZ79900.1"/>
    <property type="molecule type" value="Genomic_DNA"/>
</dbReference>
<comment type="similarity">
    <text evidence="4">Belongs to the NRP synthetase family.</text>
</comment>
<dbReference type="GO" id="GO:0005737">
    <property type="term" value="C:cytoplasm"/>
    <property type="evidence" value="ECO:0007669"/>
    <property type="project" value="TreeGrafter"/>
</dbReference>
<dbReference type="Proteomes" id="UP000184063">
    <property type="component" value="Unassembled WGS sequence"/>
</dbReference>
<dbReference type="OrthoDB" id="4510783at2759"/>
<proteinExistence type="inferred from homology"/>
<dbReference type="InterPro" id="IPR036736">
    <property type="entry name" value="ACP-like_sf"/>
</dbReference>
<dbReference type="InterPro" id="IPR009081">
    <property type="entry name" value="PP-bd_ACP"/>
</dbReference>
<keyword evidence="3" id="KW-0436">Ligase</keyword>
<dbReference type="GO" id="GO:0016874">
    <property type="term" value="F:ligase activity"/>
    <property type="evidence" value="ECO:0007669"/>
    <property type="project" value="UniProtKB-KW"/>
</dbReference>
<dbReference type="FunFam" id="1.10.1200.10:FF:000005">
    <property type="entry name" value="Nonribosomal peptide synthetase 1"/>
    <property type="match status" value="1"/>
</dbReference>
<dbReference type="SMART" id="SM00823">
    <property type="entry name" value="PKS_PP"/>
    <property type="match status" value="1"/>
</dbReference>
<sequence length="524" mass="57833">RAPATPVERTLQQLWAKVLNIPAHTIGMDDSFFRLGGDSIAAMRLAGVARQDGFLLTVSDVFNHPSLSELACTMRRVSSNPVIAATPESFSLLDVADPVAFIHAHVTLPYAWPSGEIVDAFPTTQLQTDFILSQQCTYFLLDIPGVVDLDRLQDAVRALSRWHPIMRSIFFTSPGGVIQGIVRSAPLEIPRHTCSTDILQFSRNLCREDSKTPLSFGVLPFRVSLVSADRHHVLILRLSHAQYDGLCLPVLYRDLAAAYRGDAIAQPPTFSCYMQYRLSRKSTEAFQFWRGFLRGATMTRLDYRALGGVDRTSSTEPTNAVTVAKNIPLPSLPPGITMATVVKAAWSFVLAQLTRQTDIVFGQTVNGRSVPIPDVESILGPCINAVPVRVTFQPAWTVLDLLQHTQDQYTRVLPFETSDLRDIIKQSTDWSEATRFEIMVQHDNISMNAPFTLAGIECNPSAVAFQDPTFFAVHSESAGDHLALQIAAPNTMVSSVTASKILDDLCQTIVSFTHDSSQVLLLRH</sequence>
<evidence type="ECO:0000256" key="1">
    <source>
        <dbReference type="ARBA" id="ARBA00022450"/>
    </source>
</evidence>
<protein>
    <recommendedName>
        <fullName evidence="5">Carrier domain-containing protein</fullName>
    </recommendedName>
</protein>
<evidence type="ECO:0000256" key="2">
    <source>
        <dbReference type="ARBA" id="ARBA00022553"/>
    </source>
</evidence>
<dbReference type="Pfam" id="PF00668">
    <property type="entry name" value="Condensation"/>
    <property type="match status" value="1"/>
</dbReference>
<dbReference type="SUPFAM" id="SSF47336">
    <property type="entry name" value="ACP-like"/>
    <property type="match status" value="1"/>
</dbReference>
<dbReference type="InterPro" id="IPR001242">
    <property type="entry name" value="Condensation_dom"/>
</dbReference>
<reference evidence="7" key="1">
    <citation type="journal article" date="2017" name="Genome Biol.">
        <title>Comparative genomics reveals high biological diversity and specific adaptations in the industrially and medically important fungal genus Aspergillus.</title>
        <authorList>
            <person name="de Vries R.P."/>
            <person name="Riley R."/>
            <person name="Wiebenga A."/>
            <person name="Aguilar-Osorio G."/>
            <person name="Amillis S."/>
            <person name="Uchima C.A."/>
            <person name="Anderluh G."/>
            <person name="Asadollahi M."/>
            <person name="Askin M."/>
            <person name="Barry K."/>
            <person name="Battaglia E."/>
            <person name="Bayram O."/>
            <person name="Benocci T."/>
            <person name="Braus-Stromeyer S.A."/>
            <person name="Caldana C."/>
            <person name="Canovas D."/>
            <person name="Cerqueira G.C."/>
            <person name="Chen F."/>
            <person name="Chen W."/>
            <person name="Choi C."/>
            <person name="Clum A."/>
            <person name="Dos Santos R.A."/>
            <person name="Damasio A.R."/>
            <person name="Diallinas G."/>
            <person name="Emri T."/>
            <person name="Fekete E."/>
            <person name="Flipphi M."/>
            <person name="Freyberg S."/>
            <person name="Gallo A."/>
            <person name="Gournas C."/>
            <person name="Habgood R."/>
            <person name="Hainaut M."/>
            <person name="Harispe M.L."/>
            <person name="Henrissat B."/>
            <person name="Hilden K.S."/>
            <person name="Hope R."/>
            <person name="Hossain A."/>
            <person name="Karabika E."/>
            <person name="Karaffa L."/>
            <person name="Karanyi Z."/>
            <person name="Krasevec N."/>
            <person name="Kuo A."/>
            <person name="Kusch H."/>
            <person name="LaButti K."/>
            <person name="Lagendijk E.L."/>
            <person name="Lapidus A."/>
            <person name="Levasseur A."/>
            <person name="Lindquist E."/>
            <person name="Lipzen A."/>
            <person name="Logrieco A.F."/>
            <person name="MacCabe A."/>
            <person name="Maekelae M.R."/>
            <person name="Malavazi I."/>
            <person name="Melin P."/>
            <person name="Meyer V."/>
            <person name="Mielnichuk N."/>
            <person name="Miskei M."/>
            <person name="Molnar A.P."/>
            <person name="Mule G."/>
            <person name="Ngan C.Y."/>
            <person name="Orejas M."/>
            <person name="Orosz E."/>
            <person name="Ouedraogo J.P."/>
            <person name="Overkamp K.M."/>
            <person name="Park H.-S."/>
            <person name="Perrone G."/>
            <person name="Piumi F."/>
            <person name="Punt P.J."/>
            <person name="Ram A.F."/>
            <person name="Ramon A."/>
            <person name="Rauscher S."/>
            <person name="Record E."/>
            <person name="Riano-Pachon D.M."/>
            <person name="Robert V."/>
            <person name="Roehrig J."/>
            <person name="Ruller R."/>
            <person name="Salamov A."/>
            <person name="Salih N.S."/>
            <person name="Samson R.A."/>
            <person name="Sandor E."/>
            <person name="Sanguinetti M."/>
            <person name="Schuetze T."/>
            <person name="Sepcic K."/>
            <person name="Shelest E."/>
            <person name="Sherlock G."/>
            <person name="Sophianopoulou V."/>
            <person name="Squina F.M."/>
            <person name="Sun H."/>
            <person name="Susca A."/>
            <person name="Todd R.B."/>
            <person name="Tsang A."/>
            <person name="Unkles S.E."/>
            <person name="van de Wiele N."/>
            <person name="van Rossen-Uffink D."/>
            <person name="Oliveira J.V."/>
            <person name="Vesth T.C."/>
            <person name="Visser J."/>
            <person name="Yu J.-H."/>
            <person name="Zhou M."/>
            <person name="Andersen M.R."/>
            <person name="Archer D.B."/>
            <person name="Baker S.E."/>
            <person name="Benoit I."/>
            <person name="Brakhage A.A."/>
            <person name="Braus G.H."/>
            <person name="Fischer R."/>
            <person name="Frisvad J.C."/>
            <person name="Goldman G.H."/>
            <person name="Houbraken J."/>
            <person name="Oakley B."/>
            <person name="Pocsi I."/>
            <person name="Scazzocchio C."/>
            <person name="Seiboth B."/>
            <person name="vanKuyk P.A."/>
            <person name="Wortman J."/>
            <person name="Dyer P.S."/>
            <person name="Grigoriev I.V."/>
        </authorList>
    </citation>
    <scope>NUCLEOTIDE SEQUENCE [LARGE SCALE GENOMIC DNA]</scope>
    <source>
        <strain evidence="7">CBS 106.47</strain>
    </source>
</reference>
<evidence type="ECO:0000259" key="5">
    <source>
        <dbReference type="PROSITE" id="PS50075"/>
    </source>
</evidence>
<evidence type="ECO:0000313" key="7">
    <source>
        <dbReference type="Proteomes" id="UP000184063"/>
    </source>
</evidence>
<dbReference type="GO" id="GO:0031177">
    <property type="term" value="F:phosphopantetheine binding"/>
    <property type="evidence" value="ECO:0007669"/>
    <property type="project" value="InterPro"/>
</dbReference>
<dbReference type="Gene3D" id="1.10.1200.10">
    <property type="entry name" value="ACP-like"/>
    <property type="match status" value="1"/>
</dbReference>
<keyword evidence="1" id="KW-0596">Phosphopantetheine</keyword>
<dbReference type="GO" id="GO:0043041">
    <property type="term" value="P:amino acid activation for nonribosomal peptide biosynthetic process"/>
    <property type="evidence" value="ECO:0007669"/>
    <property type="project" value="TreeGrafter"/>
</dbReference>
<evidence type="ECO:0000256" key="4">
    <source>
        <dbReference type="ARBA" id="ARBA00029454"/>
    </source>
</evidence>
<dbReference type="PANTHER" id="PTHR45527:SF3">
    <property type="entry name" value="SIDEROPHORE SYNTHETASE (EUROFUNG)"/>
    <property type="match status" value="1"/>
</dbReference>
<dbReference type="CDD" id="cd19542">
    <property type="entry name" value="CT_NRPS-like"/>
    <property type="match status" value="1"/>
</dbReference>
<dbReference type="Gene3D" id="3.30.559.30">
    <property type="entry name" value="Nonribosomal peptide synthetase, condensation domain"/>
    <property type="match status" value="1"/>
</dbReference>
<dbReference type="PANTHER" id="PTHR45527">
    <property type="entry name" value="NONRIBOSOMAL PEPTIDE SYNTHETASE"/>
    <property type="match status" value="1"/>
</dbReference>
<dbReference type="InterPro" id="IPR020806">
    <property type="entry name" value="PKS_PP-bd"/>
</dbReference>
<organism evidence="6 7">
    <name type="scientific">Aspergillus luchuensis (strain CBS 106.47)</name>
    <dbReference type="NCBI Taxonomy" id="1137211"/>
    <lineage>
        <taxon>Eukaryota</taxon>
        <taxon>Fungi</taxon>
        <taxon>Dikarya</taxon>
        <taxon>Ascomycota</taxon>
        <taxon>Pezizomycotina</taxon>
        <taxon>Eurotiomycetes</taxon>
        <taxon>Eurotiomycetidae</taxon>
        <taxon>Eurotiales</taxon>
        <taxon>Aspergillaceae</taxon>
        <taxon>Aspergillus</taxon>
        <taxon>Aspergillus subgen. Circumdati</taxon>
    </lineage>
</organism>
<dbReference type="AlphaFoldDB" id="A0A1M3SZG1"/>
<name>A0A1M3SZG1_ASPLC</name>
<keyword evidence="2" id="KW-0597">Phosphoprotein</keyword>
<feature type="domain" description="Carrier" evidence="5">
    <location>
        <begin position="2"/>
        <end position="78"/>
    </location>
</feature>
<dbReference type="InterPro" id="IPR023213">
    <property type="entry name" value="CAT-like_dom_sf"/>
</dbReference>
<gene>
    <name evidence="6" type="ORF">ASPFODRAFT_148508</name>
</gene>
<accession>A0A1M3SZG1</accession>
<dbReference type="VEuPathDB" id="FungiDB:ASPFODRAFT_148508"/>
<evidence type="ECO:0000313" key="6">
    <source>
        <dbReference type="EMBL" id="OJZ79900.1"/>
    </source>
</evidence>
<feature type="non-terminal residue" evidence="6">
    <location>
        <position position="1"/>
    </location>
</feature>